<accession>A0ABU0HVN5</accession>
<proteinExistence type="predicted"/>
<evidence type="ECO:0000256" key="1">
    <source>
        <dbReference type="SAM" id="MobiDB-lite"/>
    </source>
</evidence>
<evidence type="ECO:0000313" key="3">
    <source>
        <dbReference type="Proteomes" id="UP001231124"/>
    </source>
</evidence>
<feature type="region of interest" description="Disordered" evidence="1">
    <location>
        <begin position="62"/>
        <end position="87"/>
    </location>
</feature>
<dbReference type="Proteomes" id="UP001231124">
    <property type="component" value="Unassembled WGS sequence"/>
</dbReference>
<dbReference type="EMBL" id="JAUSVP010000002">
    <property type="protein sequence ID" value="MDQ0446392.1"/>
    <property type="molecule type" value="Genomic_DNA"/>
</dbReference>
<keyword evidence="3" id="KW-1185">Reference proteome</keyword>
<name>A0ABU0HVN5_9HYPH</name>
<protein>
    <submittedName>
        <fullName evidence="2">Uncharacterized protein</fullName>
    </submittedName>
</protein>
<dbReference type="RefSeq" id="WP_238201245.1">
    <property type="nucleotide sequence ID" value="NZ_BPQE01000002.1"/>
</dbReference>
<comment type="caution">
    <text evidence="2">The sequence shown here is derived from an EMBL/GenBank/DDBJ whole genome shotgun (WGS) entry which is preliminary data.</text>
</comment>
<reference evidence="2 3" key="1">
    <citation type="submission" date="2023-07" db="EMBL/GenBank/DDBJ databases">
        <title>Genomic Encyclopedia of Type Strains, Phase IV (KMG-IV): sequencing the most valuable type-strain genomes for metagenomic binning, comparative biology and taxonomic classification.</title>
        <authorList>
            <person name="Goeker M."/>
        </authorList>
    </citation>
    <scope>NUCLEOTIDE SEQUENCE [LARGE SCALE GENOMIC DNA]</scope>
    <source>
        <strain evidence="2 3">DSM 19013</strain>
    </source>
</reference>
<organism evidence="2 3">
    <name type="scientific">Methylobacterium aerolatum</name>
    <dbReference type="NCBI Taxonomy" id="418708"/>
    <lineage>
        <taxon>Bacteria</taxon>
        <taxon>Pseudomonadati</taxon>
        <taxon>Pseudomonadota</taxon>
        <taxon>Alphaproteobacteria</taxon>
        <taxon>Hyphomicrobiales</taxon>
        <taxon>Methylobacteriaceae</taxon>
        <taxon>Methylobacterium</taxon>
    </lineage>
</organism>
<sequence>MTFTRIDRVLTRLWLGLAACLALAGGMQLGAAVGHRGATRGGDVRCAQMAFAGAVARPGEPVIHRDPAEAGNLRRARPLWPATSDLP</sequence>
<evidence type="ECO:0000313" key="2">
    <source>
        <dbReference type="EMBL" id="MDQ0446392.1"/>
    </source>
</evidence>
<gene>
    <name evidence="2" type="ORF">QO012_000881</name>
</gene>